<feature type="compositionally biased region" description="Basic and acidic residues" evidence="1">
    <location>
        <begin position="47"/>
        <end position="59"/>
    </location>
</feature>
<protein>
    <submittedName>
        <fullName evidence="2">Uncharacterized protein</fullName>
    </submittedName>
</protein>
<keyword evidence="3" id="KW-1185">Reference proteome</keyword>
<reference evidence="2" key="1">
    <citation type="submission" date="2020-06" db="EMBL/GenBank/DDBJ databases">
        <authorList>
            <person name="Onetto C."/>
        </authorList>
    </citation>
    <scope>NUCLEOTIDE SEQUENCE</scope>
</reference>
<organism evidence="2 3">
    <name type="scientific">Aureobasidium mustum</name>
    <dbReference type="NCBI Taxonomy" id="2773714"/>
    <lineage>
        <taxon>Eukaryota</taxon>
        <taxon>Fungi</taxon>
        <taxon>Dikarya</taxon>
        <taxon>Ascomycota</taxon>
        <taxon>Pezizomycotina</taxon>
        <taxon>Dothideomycetes</taxon>
        <taxon>Dothideomycetidae</taxon>
        <taxon>Dothideales</taxon>
        <taxon>Saccotheciaceae</taxon>
        <taxon>Aureobasidium</taxon>
    </lineage>
</organism>
<sequence>MGKFTRSLRPSMGSRPQSAVFEKSSRPSSGVFSSSSRPSSGVFDAADIPRSDASETSNRELAELAQDLKVSRHYISD</sequence>
<gene>
    <name evidence="2" type="ORF">AWRI4233_LOCUS4136</name>
</gene>
<feature type="region of interest" description="Disordered" evidence="1">
    <location>
        <begin position="1"/>
        <end position="59"/>
    </location>
</feature>
<dbReference type="Proteomes" id="UP000714618">
    <property type="component" value="Unassembled WGS sequence"/>
</dbReference>
<evidence type="ECO:0000313" key="2">
    <source>
        <dbReference type="EMBL" id="CAD0093299.1"/>
    </source>
</evidence>
<comment type="caution">
    <text evidence="2">The sequence shown here is derived from an EMBL/GenBank/DDBJ whole genome shotgun (WGS) entry which is preliminary data.</text>
</comment>
<name>A0A9N8JXF9_9PEZI</name>
<evidence type="ECO:0000313" key="3">
    <source>
        <dbReference type="Proteomes" id="UP000714618"/>
    </source>
</evidence>
<proteinExistence type="predicted"/>
<accession>A0A9N8JXF9</accession>
<dbReference type="AlphaFoldDB" id="A0A9N8JXF9"/>
<feature type="compositionally biased region" description="Low complexity" evidence="1">
    <location>
        <begin position="26"/>
        <end position="43"/>
    </location>
</feature>
<evidence type="ECO:0000256" key="1">
    <source>
        <dbReference type="SAM" id="MobiDB-lite"/>
    </source>
</evidence>
<dbReference type="EMBL" id="CAIJEO010000005">
    <property type="protein sequence ID" value="CAD0093299.1"/>
    <property type="molecule type" value="Genomic_DNA"/>
</dbReference>